<keyword evidence="5 14" id="KW-0479">Metal-binding</keyword>
<protein>
    <recommendedName>
        <fullName evidence="12">Zinc metalloproteinase</fullName>
    </recommendedName>
</protein>
<comment type="caution">
    <text evidence="18">The sequence shown here is derived from an EMBL/GenBank/DDBJ whole genome shotgun (WGS) entry which is preliminary data.</text>
</comment>
<dbReference type="OrthoDB" id="5819035at2759"/>
<dbReference type="SUPFAM" id="SSF49854">
    <property type="entry name" value="Spermadhesin, CUB domain"/>
    <property type="match status" value="1"/>
</dbReference>
<keyword evidence="7 14" id="KW-0378">Hydrolase</keyword>
<dbReference type="InterPro" id="IPR034035">
    <property type="entry name" value="Astacin-like_dom"/>
</dbReference>
<keyword evidence="6 12" id="KW-0732">Signal</keyword>
<feature type="domain" description="CUB" evidence="16">
    <location>
        <begin position="360"/>
        <end position="478"/>
    </location>
</feature>
<keyword evidence="9 14" id="KW-0482">Metalloprotease</keyword>
<keyword evidence="10" id="KW-1015">Disulfide bond</keyword>
<dbReference type="AlphaFoldDB" id="A0A016S3B8"/>
<evidence type="ECO:0000313" key="18">
    <source>
        <dbReference type="EMBL" id="EYB85118.1"/>
    </source>
</evidence>
<evidence type="ECO:0000256" key="2">
    <source>
        <dbReference type="ARBA" id="ARBA00022525"/>
    </source>
</evidence>
<feature type="signal peptide" evidence="12 15">
    <location>
        <begin position="1"/>
        <end position="16"/>
    </location>
</feature>
<feature type="chain" id="PRO_5005100909" description="Zinc metalloproteinase" evidence="12 15">
    <location>
        <begin position="17"/>
        <end position="533"/>
    </location>
</feature>
<evidence type="ECO:0000256" key="15">
    <source>
        <dbReference type="RuleBase" id="RU361183"/>
    </source>
</evidence>
<feature type="active site" evidence="14">
    <location>
        <position position="213"/>
    </location>
</feature>
<dbReference type="PANTHER" id="PTHR10127">
    <property type="entry name" value="DISCOIDIN, CUB, EGF, LAMININ , AND ZINC METALLOPROTEASE DOMAIN CONTAINING"/>
    <property type="match status" value="1"/>
</dbReference>
<feature type="binding site" evidence="14">
    <location>
        <position position="212"/>
    </location>
    <ligand>
        <name>Zn(2+)</name>
        <dbReference type="ChEBI" id="CHEBI:29105"/>
        <note>catalytic</note>
    </ligand>
</feature>
<dbReference type="CDD" id="cd04280">
    <property type="entry name" value="ZnMc_astacin_like"/>
    <property type="match status" value="1"/>
</dbReference>
<keyword evidence="2 12" id="KW-0964">Secreted</keyword>
<evidence type="ECO:0000256" key="11">
    <source>
        <dbReference type="ARBA" id="ARBA00023180"/>
    </source>
</evidence>
<evidence type="ECO:0000256" key="9">
    <source>
        <dbReference type="ARBA" id="ARBA00023049"/>
    </source>
</evidence>
<feature type="binding site" evidence="14">
    <location>
        <position position="222"/>
    </location>
    <ligand>
        <name>Zn(2+)</name>
        <dbReference type="ChEBI" id="CHEBI:29105"/>
        <note>catalytic</note>
    </ligand>
</feature>
<dbReference type="GO" id="GO:0005576">
    <property type="term" value="C:extracellular region"/>
    <property type="evidence" value="ECO:0007669"/>
    <property type="project" value="UniProtKB-SubCell"/>
</dbReference>
<evidence type="ECO:0000256" key="6">
    <source>
        <dbReference type="ARBA" id="ARBA00022729"/>
    </source>
</evidence>
<dbReference type="InterPro" id="IPR035914">
    <property type="entry name" value="Sperma_CUB_dom_sf"/>
</dbReference>
<keyword evidence="8 14" id="KW-0862">Zinc</keyword>
<evidence type="ECO:0000256" key="12">
    <source>
        <dbReference type="PIRNR" id="PIRNR036365"/>
    </source>
</evidence>
<organism evidence="18 19">
    <name type="scientific">Ancylostoma ceylanicum</name>
    <dbReference type="NCBI Taxonomy" id="53326"/>
    <lineage>
        <taxon>Eukaryota</taxon>
        <taxon>Metazoa</taxon>
        <taxon>Ecdysozoa</taxon>
        <taxon>Nematoda</taxon>
        <taxon>Chromadorea</taxon>
        <taxon>Rhabditida</taxon>
        <taxon>Rhabditina</taxon>
        <taxon>Rhabditomorpha</taxon>
        <taxon>Strongyloidea</taxon>
        <taxon>Ancylostomatidae</taxon>
        <taxon>Ancylostomatinae</taxon>
        <taxon>Ancylostoma</taxon>
    </lineage>
</organism>
<evidence type="ECO:0000256" key="8">
    <source>
        <dbReference type="ARBA" id="ARBA00022833"/>
    </source>
</evidence>
<feature type="domain" description="Peptidase M12A" evidence="17">
    <location>
        <begin position="114"/>
        <end position="316"/>
    </location>
</feature>
<dbReference type="SMART" id="SM00235">
    <property type="entry name" value="ZnMc"/>
    <property type="match status" value="1"/>
</dbReference>
<dbReference type="PIRSF" id="PIRSF036365">
    <property type="entry name" value="Astacin_nematoda"/>
    <property type="match status" value="1"/>
</dbReference>
<evidence type="ECO:0000259" key="16">
    <source>
        <dbReference type="PROSITE" id="PS01180"/>
    </source>
</evidence>
<dbReference type="PRINTS" id="PR00480">
    <property type="entry name" value="ASTACIN"/>
</dbReference>
<keyword evidence="3" id="KW-0245">EGF-like domain</keyword>
<dbReference type="MEROPS" id="M12.310"/>
<evidence type="ECO:0000256" key="3">
    <source>
        <dbReference type="ARBA" id="ARBA00022536"/>
    </source>
</evidence>
<keyword evidence="19" id="KW-1185">Reference proteome</keyword>
<dbReference type="GO" id="GO:0008270">
    <property type="term" value="F:zinc ion binding"/>
    <property type="evidence" value="ECO:0007669"/>
    <property type="project" value="UniProtKB-UniRule"/>
</dbReference>
<accession>A0A016S3B8</accession>
<proteinExistence type="predicted"/>
<gene>
    <name evidence="18" type="primary">Acey_s0304.g1925</name>
    <name evidence="18" type="ORF">Y032_0304g1925</name>
</gene>
<dbReference type="PROSITE" id="PS51864">
    <property type="entry name" value="ASTACIN"/>
    <property type="match status" value="1"/>
</dbReference>
<evidence type="ECO:0000256" key="10">
    <source>
        <dbReference type="ARBA" id="ARBA00023157"/>
    </source>
</evidence>
<evidence type="ECO:0000256" key="13">
    <source>
        <dbReference type="PROSITE-ProRule" id="PRU00059"/>
    </source>
</evidence>
<dbReference type="PROSITE" id="PS01180">
    <property type="entry name" value="CUB"/>
    <property type="match status" value="1"/>
</dbReference>
<dbReference type="GO" id="GO:0006508">
    <property type="term" value="P:proteolysis"/>
    <property type="evidence" value="ECO:0007669"/>
    <property type="project" value="UniProtKB-KW"/>
</dbReference>
<comment type="caution">
    <text evidence="13">Lacks conserved residue(s) required for the propagation of feature annotation.</text>
</comment>
<dbReference type="GO" id="GO:0018996">
    <property type="term" value="P:molting cycle, collagen and cuticulin-based cuticle"/>
    <property type="evidence" value="ECO:0007669"/>
    <property type="project" value="InterPro"/>
</dbReference>
<dbReference type="EMBL" id="JARK01001640">
    <property type="protein sequence ID" value="EYB85118.1"/>
    <property type="molecule type" value="Genomic_DNA"/>
</dbReference>
<evidence type="ECO:0000313" key="19">
    <source>
        <dbReference type="Proteomes" id="UP000024635"/>
    </source>
</evidence>
<evidence type="ECO:0000256" key="7">
    <source>
        <dbReference type="ARBA" id="ARBA00022801"/>
    </source>
</evidence>
<dbReference type="SUPFAM" id="SSF55486">
    <property type="entry name" value="Metalloproteases ('zincins'), catalytic domain"/>
    <property type="match status" value="1"/>
</dbReference>
<sequence>MRLILLTLLLAVCVSAGFFGDLGDKVKKIFGGEESVKDKLTSGLKKIFTSPSFMKIREKLSKLKNKIKKTLELSPKMLESLKQRLAKLRPITHVQVNEMGDSIDEVNEKSEVSDFLYQGDIVLTEELAEDIEEDVNEEVGEGNRTKRQAFKDRRYPATLWADGVNYYFDYNATTDKLRIFAEKGCWSYVGRRGGKQDLSLGRGCESVATAAHELGHALGFFHTMSRHDRDNFITVNSANIKPDWLDQFTKQTPLTNENYGITYDYGSIMHYGGRSASYNRKAYTMVPFDTKYQETLGSPFVSFYELLMLNKHYNCLDKCEKDPRRARCEMDGFPNPRNCSQCICPGGYGGATCNKRPDGCGQVLNATKDYQDLRSTIGHPDMQEQEDFEICNYWIESPPGTQIEVRIDKISGSWTVDGCRYFGVEIKTQKDQKATGYRFCAKEDVDVTLLSQTNRVPIITFSREAQTDIVIQYRYVTDGKPGPKPTTTTTPRPSLPPGYRCEDNLTCTKFICSSSALTVDMKMKMCPKMCGYC</sequence>
<dbReference type="PANTHER" id="PTHR10127:SF793">
    <property type="entry name" value="ZINC METALLOPROTEINASE NAS-31"/>
    <property type="match status" value="1"/>
</dbReference>
<dbReference type="InterPro" id="IPR001506">
    <property type="entry name" value="Peptidase_M12A"/>
</dbReference>
<evidence type="ECO:0000259" key="17">
    <source>
        <dbReference type="PROSITE" id="PS51864"/>
    </source>
</evidence>
<dbReference type="Pfam" id="PF01400">
    <property type="entry name" value="Astacin"/>
    <property type="match status" value="1"/>
</dbReference>
<reference evidence="19" key="1">
    <citation type="journal article" date="2015" name="Nat. Genet.">
        <title>The genome and transcriptome of the zoonotic hookworm Ancylostoma ceylanicum identify infection-specific gene families.</title>
        <authorList>
            <person name="Schwarz E.M."/>
            <person name="Hu Y."/>
            <person name="Antoshechkin I."/>
            <person name="Miller M.M."/>
            <person name="Sternberg P.W."/>
            <person name="Aroian R.V."/>
        </authorList>
    </citation>
    <scope>NUCLEOTIDE SEQUENCE</scope>
    <source>
        <strain evidence="19">HY135</strain>
    </source>
</reference>
<feature type="binding site" evidence="14">
    <location>
        <position position="216"/>
    </location>
    <ligand>
        <name>Zn(2+)</name>
        <dbReference type="ChEBI" id="CHEBI:29105"/>
        <note>catalytic</note>
    </ligand>
</feature>
<evidence type="ECO:0000256" key="4">
    <source>
        <dbReference type="ARBA" id="ARBA00022670"/>
    </source>
</evidence>
<evidence type="ECO:0000256" key="14">
    <source>
        <dbReference type="PROSITE-ProRule" id="PRU01211"/>
    </source>
</evidence>
<dbReference type="Proteomes" id="UP000024635">
    <property type="component" value="Unassembled WGS sequence"/>
</dbReference>
<dbReference type="InterPro" id="IPR024079">
    <property type="entry name" value="MetalloPept_cat_dom_sf"/>
</dbReference>
<dbReference type="Gene3D" id="3.40.390.10">
    <property type="entry name" value="Collagenase (Catalytic Domain)"/>
    <property type="match status" value="1"/>
</dbReference>
<comment type="cofactor">
    <cofactor evidence="14 15">
        <name>Zn(2+)</name>
        <dbReference type="ChEBI" id="CHEBI:29105"/>
    </cofactor>
    <text evidence="14 15">Binds 1 zinc ion per subunit.</text>
</comment>
<dbReference type="Gene3D" id="2.60.120.290">
    <property type="entry name" value="Spermadhesin, CUB domain"/>
    <property type="match status" value="1"/>
</dbReference>
<dbReference type="GO" id="GO:0004222">
    <property type="term" value="F:metalloendopeptidase activity"/>
    <property type="evidence" value="ECO:0007669"/>
    <property type="project" value="UniProtKB-UniRule"/>
</dbReference>
<comment type="subcellular location">
    <subcellularLocation>
        <location evidence="1 12">Secreted</location>
    </subcellularLocation>
</comment>
<dbReference type="InterPro" id="IPR000859">
    <property type="entry name" value="CUB_dom"/>
</dbReference>
<keyword evidence="11" id="KW-0325">Glycoprotein</keyword>
<evidence type="ECO:0000256" key="1">
    <source>
        <dbReference type="ARBA" id="ARBA00004613"/>
    </source>
</evidence>
<keyword evidence="4 14" id="KW-0645">Protease</keyword>
<dbReference type="InterPro" id="IPR017050">
    <property type="entry name" value="Metallopeptidase_nem"/>
</dbReference>
<name>A0A016S3B8_9BILA</name>
<dbReference type="InterPro" id="IPR006026">
    <property type="entry name" value="Peptidase_Metallo"/>
</dbReference>
<evidence type="ECO:0000256" key="5">
    <source>
        <dbReference type="ARBA" id="ARBA00022723"/>
    </source>
</evidence>